<evidence type="ECO:0000256" key="9">
    <source>
        <dbReference type="PROSITE-ProRule" id="PRU01248"/>
    </source>
</evidence>
<dbReference type="InterPro" id="IPR011010">
    <property type="entry name" value="DNA_brk_join_enz"/>
</dbReference>
<reference evidence="12 13" key="1">
    <citation type="submission" date="2024-04" db="EMBL/GenBank/DDBJ databases">
        <title>Draft genome sequence of Thalassolituus maritimus NBRC 116585.</title>
        <authorList>
            <person name="Miyakawa T."/>
            <person name="Kusuya Y."/>
            <person name="Miura T."/>
        </authorList>
    </citation>
    <scope>NUCLEOTIDE SEQUENCE [LARGE SCALE GENOMIC DNA]</scope>
    <source>
        <strain evidence="12 13">5NW40-0001</strain>
    </source>
</reference>
<evidence type="ECO:0000313" key="13">
    <source>
        <dbReference type="Proteomes" id="UP001481413"/>
    </source>
</evidence>
<dbReference type="CDD" id="cd00397">
    <property type="entry name" value="DNA_BRE_C"/>
    <property type="match status" value="1"/>
</dbReference>
<dbReference type="Gene3D" id="1.10.150.130">
    <property type="match status" value="1"/>
</dbReference>
<dbReference type="InterPro" id="IPR010998">
    <property type="entry name" value="Integrase_recombinase_N"/>
</dbReference>
<dbReference type="PROSITE" id="PS51900">
    <property type="entry name" value="CB"/>
    <property type="match status" value="1"/>
</dbReference>
<dbReference type="Gene3D" id="1.10.443.10">
    <property type="entry name" value="Intergrase catalytic core"/>
    <property type="match status" value="1"/>
</dbReference>
<dbReference type="PANTHER" id="PTHR30349">
    <property type="entry name" value="PHAGE INTEGRASE-RELATED"/>
    <property type="match status" value="1"/>
</dbReference>
<keyword evidence="4" id="KW-0159">Chromosome partition</keyword>
<keyword evidence="6 9" id="KW-0238">DNA-binding</keyword>
<organism evidence="12 13">
    <name type="scientific">Thalassolituus maritimus</name>
    <dbReference type="NCBI Taxonomy" id="484498"/>
    <lineage>
        <taxon>Bacteria</taxon>
        <taxon>Pseudomonadati</taxon>
        <taxon>Pseudomonadota</taxon>
        <taxon>Gammaproteobacteria</taxon>
        <taxon>Oceanospirillales</taxon>
        <taxon>Oceanospirillaceae</taxon>
        <taxon>Thalassolituus</taxon>
    </lineage>
</organism>
<comment type="caution">
    <text evidence="12">The sequence shown here is derived from an EMBL/GenBank/DDBJ whole genome shotgun (WGS) entry which is preliminary data.</text>
</comment>
<keyword evidence="7" id="KW-0233">DNA recombination</keyword>
<evidence type="ECO:0000256" key="2">
    <source>
        <dbReference type="ARBA" id="ARBA00022490"/>
    </source>
</evidence>
<evidence type="ECO:0000256" key="3">
    <source>
        <dbReference type="ARBA" id="ARBA00022618"/>
    </source>
</evidence>
<dbReference type="PROSITE" id="PS51898">
    <property type="entry name" value="TYR_RECOMBINASE"/>
    <property type="match status" value="1"/>
</dbReference>
<sequence>MIKRRSPSVKASAKACPPSPLIDQLDEIANPLKYARTIIKRNPEYQEIDDAFDDLVHTLTFLNAYNGSTATFNSYRRETERLLQWCWLINGTSLGEIDRRDLEAYIHFCQDPPPSWTGKKQAARFRLKEGERQPNSEWRPFVNKADKLGNMPSMALSQKSLQSLFAVLSTYFNFLIQEDYLRQNPVALIRQKSKFLQRHAYQEPVRRLSNLQWDFILETIDELAQQNPGEHERTLFLMKCLFGMYLRISELVADERSAPVMGDFQQDQDGNWWLRVVGKGNKVRMVTVSDDMLGALRRYRTHLGLPPLPYVGENTPLLAKLRGRGPVTSTRQVRYLVQKCFDLAFERMAAKGLKEEAQELRVSTVHWLRHTGISEDVKFRPKEHVREDAGHASMATTDRYIDTEMRERHASARHKKLKPDFD</sequence>
<evidence type="ECO:0000259" key="10">
    <source>
        <dbReference type="PROSITE" id="PS51898"/>
    </source>
</evidence>
<keyword evidence="3" id="KW-0132">Cell division</keyword>
<dbReference type="EMBL" id="BAABWH010000006">
    <property type="protein sequence ID" value="GAA6146320.1"/>
    <property type="molecule type" value="Genomic_DNA"/>
</dbReference>
<dbReference type="Proteomes" id="UP001481413">
    <property type="component" value="Unassembled WGS sequence"/>
</dbReference>
<dbReference type="InterPro" id="IPR044068">
    <property type="entry name" value="CB"/>
</dbReference>
<evidence type="ECO:0000256" key="5">
    <source>
        <dbReference type="ARBA" id="ARBA00022908"/>
    </source>
</evidence>
<name>A0ABQ0A1P4_9GAMM</name>
<accession>A0ABQ0A1P4</accession>
<dbReference type="RefSeq" id="WP_353295539.1">
    <property type="nucleotide sequence ID" value="NZ_BAABWH010000006.1"/>
</dbReference>
<evidence type="ECO:0000313" key="12">
    <source>
        <dbReference type="EMBL" id="GAA6146320.1"/>
    </source>
</evidence>
<keyword evidence="13" id="KW-1185">Reference proteome</keyword>
<dbReference type="InterPro" id="IPR050090">
    <property type="entry name" value="Tyrosine_recombinase_XerCD"/>
</dbReference>
<dbReference type="PANTHER" id="PTHR30349:SF77">
    <property type="entry name" value="TYROSINE RECOMBINASE XERC"/>
    <property type="match status" value="1"/>
</dbReference>
<protein>
    <submittedName>
        <fullName evidence="12">Site-specific integrase</fullName>
    </submittedName>
</protein>
<dbReference type="InterPro" id="IPR013762">
    <property type="entry name" value="Integrase-like_cat_sf"/>
</dbReference>
<evidence type="ECO:0000259" key="11">
    <source>
        <dbReference type="PROSITE" id="PS51900"/>
    </source>
</evidence>
<dbReference type="InterPro" id="IPR002104">
    <property type="entry name" value="Integrase_catalytic"/>
</dbReference>
<evidence type="ECO:0000256" key="6">
    <source>
        <dbReference type="ARBA" id="ARBA00023125"/>
    </source>
</evidence>
<keyword evidence="2" id="KW-0963">Cytoplasm</keyword>
<evidence type="ECO:0000256" key="1">
    <source>
        <dbReference type="ARBA" id="ARBA00004496"/>
    </source>
</evidence>
<evidence type="ECO:0000256" key="7">
    <source>
        <dbReference type="ARBA" id="ARBA00023172"/>
    </source>
</evidence>
<evidence type="ECO:0000256" key="4">
    <source>
        <dbReference type="ARBA" id="ARBA00022829"/>
    </source>
</evidence>
<comment type="subcellular location">
    <subcellularLocation>
        <location evidence="1">Cytoplasm</location>
    </subcellularLocation>
</comment>
<keyword evidence="5" id="KW-0229">DNA integration</keyword>
<keyword evidence="8" id="KW-0131">Cell cycle</keyword>
<dbReference type="SUPFAM" id="SSF56349">
    <property type="entry name" value="DNA breaking-rejoining enzymes"/>
    <property type="match status" value="1"/>
</dbReference>
<proteinExistence type="predicted"/>
<gene>
    <name evidence="12" type="ORF">NBRC116585_24380</name>
</gene>
<feature type="domain" description="Tyr recombinase" evidence="10">
    <location>
        <begin position="203"/>
        <end position="414"/>
    </location>
</feature>
<feature type="domain" description="Core-binding (CB)" evidence="11">
    <location>
        <begin position="43"/>
        <end position="176"/>
    </location>
</feature>
<evidence type="ECO:0000256" key="8">
    <source>
        <dbReference type="ARBA" id="ARBA00023306"/>
    </source>
</evidence>